<dbReference type="Gramene" id="OMERI03G09260.1">
    <property type="protein sequence ID" value="OMERI03G09260.1"/>
    <property type="gene ID" value="OMERI03G09260"/>
</dbReference>
<dbReference type="EnsemblPlants" id="OMERI03G09260.1">
    <property type="protein sequence ID" value="OMERI03G09260.1"/>
    <property type="gene ID" value="OMERI03G09260"/>
</dbReference>
<sequence>MNEPCEEHAAVAGSTAAPPATAPDPRRCSQNHARGMRSGGRIRRRLTYRLSPLRLRASRP</sequence>
<organism evidence="2">
    <name type="scientific">Oryza meridionalis</name>
    <dbReference type="NCBI Taxonomy" id="40149"/>
    <lineage>
        <taxon>Eukaryota</taxon>
        <taxon>Viridiplantae</taxon>
        <taxon>Streptophyta</taxon>
        <taxon>Embryophyta</taxon>
        <taxon>Tracheophyta</taxon>
        <taxon>Spermatophyta</taxon>
        <taxon>Magnoliopsida</taxon>
        <taxon>Liliopsida</taxon>
        <taxon>Poales</taxon>
        <taxon>Poaceae</taxon>
        <taxon>BOP clade</taxon>
        <taxon>Oryzoideae</taxon>
        <taxon>Oryzeae</taxon>
        <taxon>Oryzinae</taxon>
        <taxon>Oryza</taxon>
    </lineage>
</organism>
<dbReference type="HOGENOM" id="CLU_2945643_0_0_1"/>
<reference evidence="2" key="1">
    <citation type="submission" date="2015-04" db="UniProtKB">
        <authorList>
            <consortium name="EnsemblPlants"/>
        </authorList>
    </citation>
    <scope>IDENTIFICATION</scope>
</reference>
<reference evidence="2" key="2">
    <citation type="submission" date="2018-05" db="EMBL/GenBank/DDBJ databases">
        <title>OmerRS3 (Oryza meridionalis Reference Sequence Version 3).</title>
        <authorList>
            <person name="Zhang J."/>
            <person name="Kudrna D."/>
            <person name="Lee S."/>
            <person name="Talag J."/>
            <person name="Welchert J."/>
            <person name="Wing R.A."/>
        </authorList>
    </citation>
    <scope>NUCLEOTIDE SEQUENCE [LARGE SCALE GENOMIC DNA]</scope>
    <source>
        <strain evidence="2">cv. OR44</strain>
    </source>
</reference>
<evidence type="ECO:0000313" key="3">
    <source>
        <dbReference type="Proteomes" id="UP000008021"/>
    </source>
</evidence>
<accession>A0A0E0CXR4</accession>
<evidence type="ECO:0000313" key="2">
    <source>
        <dbReference type="EnsemblPlants" id="OMERI03G09260.1"/>
    </source>
</evidence>
<keyword evidence="3" id="KW-1185">Reference proteome</keyword>
<feature type="compositionally biased region" description="Low complexity" evidence="1">
    <location>
        <begin position="10"/>
        <end position="19"/>
    </location>
</feature>
<proteinExistence type="predicted"/>
<feature type="compositionally biased region" description="Low complexity" evidence="1">
    <location>
        <begin position="48"/>
        <end position="60"/>
    </location>
</feature>
<dbReference type="AlphaFoldDB" id="A0A0E0CXR4"/>
<evidence type="ECO:0000256" key="1">
    <source>
        <dbReference type="SAM" id="MobiDB-lite"/>
    </source>
</evidence>
<feature type="region of interest" description="Disordered" evidence="1">
    <location>
        <begin position="1"/>
        <end position="60"/>
    </location>
</feature>
<name>A0A0E0CXR4_9ORYZ</name>
<protein>
    <submittedName>
        <fullName evidence="2">Uncharacterized protein</fullName>
    </submittedName>
</protein>
<dbReference type="Proteomes" id="UP000008021">
    <property type="component" value="Chromosome 3"/>
</dbReference>